<dbReference type="EMBL" id="CP002736">
    <property type="protein sequence ID" value="AEF93677.1"/>
    <property type="molecule type" value="Genomic_DNA"/>
</dbReference>
<protein>
    <submittedName>
        <fullName evidence="2">Transport-associated protein</fullName>
    </submittedName>
</protein>
<dbReference type="STRING" id="868595.Desca_0797"/>
<keyword evidence="3" id="KW-1185">Reference proteome</keyword>
<dbReference type="Proteomes" id="UP000009226">
    <property type="component" value="Chromosome"/>
</dbReference>
<feature type="domain" description="BON" evidence="1">
    <location>
        <begin position="5"/>
        <end position="73"/>
    </location>
</feature>
<organism evidence="2 3">
    <name type="scientific">Desulfotomaculum nigrificans (strain DSM 14880 / VKM B-2319 / CO-1-SRB)</name>
    <name type="common">Desulfotomaculum carboxydivorans</name>
    <dbReference type="NCBI Taxonomy" id="868595"/>
    <lineage>
        <taxon>Bacteria</taxon>
        <taxon>Bacillati</taxon>
        <taxon>Bacillota</taxon>
        <taxon>Clostridia</taxon>
        <taxon>Eubacteriales</taxon>
        <taxon>Desulfotomaculaceae</taxon>
        <taxon>Desulfotomaculum</taxon>
    </lineage>
</organism>
<dbReference type="PANTHER" id="PTHR34606">
    <property type="entry name" value="BON DOMAIN-CONTAINING PROTEIN"/>
    <property type="match status" value="1"/>
</dbReference>
<dbReference type="RefSeq" id="WP_013809856.1">
    <property type="nucleotide sequence ID" value="NC_015565.1"/>
</dbReference>
<evidence type="ECO:0000313" key="3">
    <source>
        <dbReference type="Proteomes" id="UP000009226"/>
    </source>
</evidence>
<proteinExistence type="predicted"/>
<dbReference type="Pfam" id="PF04972">
    <property type="entry name" value="BON"/>
    <property type="match status" value="2"/>
</dbReference>
<dbReference type="HOGENOM" id="CLU_1508275_0_0_9"/>
<sequence>MSRQSDKNLQAQVQALIDKTNGLKDYGIKALVQNGELHLNGMVDTLHERRQLQELVSRVPGLKSIENGVTISTDGQINDGEVTSEVYEELELNDVNLKNIGAESIDGTVYLRGRADSTAEIQNAMEAAARARGVKNVISQVELRDDRELSLQEIFHSQVNNDRENPNPKDGLY</sequence>
<evidence type="ECO:0000259" key="1">
    <source>
        <dbReference type="PROSITE" id="PS50914"/>
    </source>
</evidence>
<dbReference type="KEGG" id="dca:Desca_0797"/>
<feature type="domain" description="BON" evidence="1">
    <location>
        <begin position="78"/>
        <end position="145"/>
    </location>
</feature>
<dbReference type="InterPro" id="IPR051686">
    <property type="entry name" value="Lipoprotein_DolP"/>
</dbReference>
<gene>
    <name evidence="2" type="ordered locus">Desca_0797</name>
</gene>
<name>F6B926_DESCC</name>
<dbReference type="PROSITE" id="PS50914">
    <property type="entry name" value="BON"/>
    <property type="match status" value="2"/>
</dbReference>
<dbReference type="Gene3D" id="3.30.1340.30">
    <property type="match status" value="2"/>
</dbReference>
<accession>F6B926</accession>
<dbReference type="PANTHER" id="PTHR34606:SF15">
    <property type="entry name" value="BON DOMAIN-CONTAINING PROTEIN"/>
    <property type="match status" value="1"/>
</dbReference>
<reference evidence="2 3" key="1">
    <citation type="submission" date="2011-05" db="EMBL/GenBank/DDBJ databases">
        <title>Complete sequence of Desulfotomaculum carboxydivorans CO-1-SRB.</title>
        <authorList>
            <consortium name="US DOE Joint Genome Institute"/>
            <person name="Lucas S."/>
            <person name="Han J."/>
            <person name="Lapidus A."/>
            <person name="Cheng J.-F."/>
            <person name="Goodwin L."/>
            <person name="Pitluck S."/>
            <person name="Peters L."/>
            <person name="Mikhailova N."/>
            <person name="Lu M."/>
            <person name="Han C."/>
            <person name="Tapia R."/>
            <person name="Land M."/>
            <person name="Hauser L."/>
            <person name="Kyrpides N."/>
            <person name="Ivanova N."/>
            <person name="Pagani I."/>
            <person name="Stams A."/>
            <person name="Plugge C."/>
            <person name="Muyzer G."/>
            <person name="Kuever J."/>
            <person name="Parshina S."/>
            <person name="Ivanova A."/>
            <person name="Nazina T."/>
            <person name="Woyke T."/>
        </authorList>
    </citation>
    <scope>NUCLEOTIDE SEQUENCE [LARGE SCALE GENOMIC DNA]</scope>
    <source>
        <strain evidence="3">DSM 14880 / VKM B-2319 / CO-1-SRB</strain>
    </source>
</reference>
<dbReference type="eggNOG" id="COG2823">
    <property type="taxonomic scope" value="Bacteria"/>
</dbReference>
<evidence type="ECO:0000313" key="2">
    <source>
        <dbReference type="EMBL" id="AEF93677.1"/>
    </source>
</evidence>
<dbReference type="InterPro" id="IPR007055">
    <property type="entry name" value="BON_dom"/>
</dbReference>
<dbReference type="AlphaFoldDB" id="F6B926"/>